<dbReference type="InterPro" id="IPR002477">
    <property type="entry name" value="Peptidoglycan-bd-like"/>
</dbReference>
<dbReference type="Proteomes" id="UP000295293">
    <property type="component" value="Unassembled WGS sequence"/>
</dbReference>
<keyword evidence="3" id="KW-0808">Transferase</keyword>
<feature type="domain" description="L,D-TPase catalytic" evidence="8">
    <location>
        <begin position="238"/>
        <end position="423"/>
    </location>
</feature>
<comment type="similarity">
    <text evidence="2">Belongs to the YkuD family.</text>
</comment>
<dbReference type="GO" id="GO:0009252">
    <property type="term" value="P:peptidoglycan biosynthetic process"/>
    <property type="evidence" value="ECO:0007669"/>
    <property type="project" value="UniProtKB-UniPathway"/>
</dbReference>
<evidence type="ECO:0000256" key="1">
    <source>
        <dbReference type="ARBA" id="ARBA00004752"/>
    </source>
</evidence>
<dbReference type="Pfam" id="PF03734">
    <property type="entry name" value="YkuD"/>
    <property type="match status" value="1"/>
</dbReference>
<reference evidence="9 10" key="1">
    <citation type="submission" date="2019-03" db="EMBL/GenBank/DDBJ databases">
        <title>Genomic Encyclopedia of Type Strains, Phase IV (KMG-IV): sequencing the most valuable type-strain genomes for metagenomic binning, comparative biology and taxonomic classification.</title>
        <authorList>
            <person name="Goeker M."/>
        </authorList>
    </citation>
    <scope>NUCLEOTIDE SEQUENCE [LARGE SCALE GENOMIC DNA]</scope>
    <source>
        <strain evidence="9 10">DSM 21667</strain>
    </source>
</reference>
<evidence type="ECO:0000256" key="6">
    <source>
        <dbReference type="ARBA" id="ARBA00023316"/>
    </source>
</evidence>
<comment type="pathway">
    <text evidence="1 7">Cell wall biogenesis; peptidoglycan biosynthesis.</text>
</comment>
<organism evidence="9 10">
    <name type="scientific">Tahibacter aquaticus</name>
    <dbReference type="NCBI Taxonomy" id="520092"/>
    <lineage>
        <taxon>Bacteria</taxon>
        <taxon>Pseudomonadati</taxon>
        <taxon>Pseudomonadota</taxon>
        <taxon>Gammaproteobacteria</taxon>
        <taxon>Lysobacterales</taxon>
        <taxon>Rhodanobacteraceae</taxon>
        <taxon>Tahibacter</taxon>
    </lineage>
</organism>
<keyword evidence="6 7" id="KW-0961">Cell wall biogenesis/degradation</keyword>
<dbReference type="PROSITE" id="PS52029">
    <property type="entry name" value="LD_TPASE"/>
    <property type="match status" value="1"/>
</dbReference>
<dbReference type="Gene3D" id="1.10.101.10">
    <property type="entry name" value="PGBD-like superfamily/PGBD"/>
    <property type="match status" value="1"/>
</dbReference>
<evidence type="ECO:0000256" key="5">
    <source>
        <dbReference type="ARBA" id="ARBA00022984"/>
    </source>
</evidence>
<dbReference type="InterPro" id="IPR036365">
    <property type="entry name" value="PGBD-like_sf"/>
</dbReference>
<keyword evidence="10" id="KW-1185">Reference proteome</keyword>
<dbReference type="GO" id="GO:0071555">
    <property type="term" value="P:cell wall organization"/>
    <property type="evidence" value="ECO:0007669"/>
    <property type="project" value="UniProtKB-UniRule"/>
</dbReference>
<evidence type="ECO:0000256" key="7">
    <source>
        <dbReference type="PROSITE-ProRule" id="PRU01373"/>
    </source>
</evidence>
<evidence type="ECO:0000256" key="2">
    <source>
        <dbReference type="ARBA" id="ARBA00005992"/>
    </source>
</evidence>
<dbReference type="UniPathway" id="UPA00219"/>
<sequence>MAWSDTESLDHLIDQIRALEDDGLTPSDYFLDRLVRMREQRLIAGHSDPIGLDVLATRAYLLALRHLYHGKVAPQELYPDWNFEPRSSDPAEDLGLANSAVDDGNVAAAFALARPPHAIYGALRKSLHELRAIAADGGWPLVPAGPTLARGMRDPRIPALRHRLALGGYGSDVTDNVDYFDPALEVAVRAFQTEQYLGVDGKVGAATRNTLNVSIDARIGQLQVNLERVRWIPEITDDFVLVDIAGYKVSYYKNSGLKWASRVQVGRPYRRTPSFRSMITHVTFNPTWTVPPTILRNDVLPKIRRDSSYLATNRLRAFDPAGNPLDAAAVDWHRASGITLRQDAGPGNALGRVAIRFPNRYGVYLHDTPHTELFDREQRAFSSGCIRVERPLELVELLLDDAGQWNHQAMLAEMDSGVTRSVILRRPVPLLLMYWSVDVHDGGRVAYKFDVYQRDAKVLAALHRSPLLPDTSNAVRDGKCPGPMH</sequence>
<dbReference type="InterPro" id="IPR038063">
    <property type="entry name" value="Transpep_catalytic_dom"/>
</dbReference>
<dbReference type="Gene3D" id="2.40.440.10">
    <property type="entry name" value="L,D-transpeptidase catalytic domain-like"/>
    <property type="match status" value="1"/>
</dbReference>
<dbReference type="CDD" id="cd16913">
    <property type="entry name" value="YkuD_like"/>
    <property type="match status" value="1"/>
</dbReference>
<dbReference type="GO" id="GO:0004180">
    <property type="term" value="F:carboxypeptidase activity"/>
    <property type="evidence" value="ECO:0007669"/>
    <property type="project" value="UniProtKB-ARBA"/>
</dbReference>
<keyword evidence="4 7" id="KW-0133">Cell shape</keyword>
<dbReference type="GO" id="GO:0008360">
    <property type="term" value="P:regulation of cell shape"/>
    <property type="evidence" value="ECO:0007669"/>
    <property type="project" value="UniProtKB-UniRule"/>
</dbReference>
<evidence type="ECO:0000313" key="9">
    <source>
        <dbReference type="EMBL" id="TDR41574.1"/>
    </source>
</evidence>
<dbReference type="EMBL" id="SNZH01000010">
    <property type="protein sequence ID" value="TDR41574.1"/>
    <property type="molecule type" value="Genomic_DNA"/>
</dbReference>
<evidence type="ECO:0000259" key="8">
    <source>
        <dbReference type="PROSITE" id="PS52029"/>
    </source>
</evidence>
<protein>
    <submittedName>
        <fullName evidence="9">Murein L,D-transpeptidase YcbB/YkuD</fullName>
    </submittedName>
</protein>
<dbReference type="PANTHER" id="PTHR41533:SF2">
    <property type="entry name" value="BLR7131 PROTEIN"/>
    <property type="match status" value="1"/>
</dbReference>
<feature type="active site" description="Proton donor/acceptor" evidence="7">
    <location>
        <position position="366"/>
    </location>
</feature>
<dbReference type="SUPFAM" id="SSF141523">
    <property type="entry name" value="L,D-transpeptidase catalytic domain-like"/>
    <property type="match status" value="1"/>
</dbReference>
<gene>
    <name evidence="9" type="ORF">DFR29_11056</name>
</gene>
<dbReference type="InterPro" id="IPR052905">
    <property type="entry name" value="LD-transpeptidase_YkuD-like"/>
</dbReference>
<name>A0A4R6YTF7_9GAMM</name>
<accession>A0A4R6YTF7</accession>
<dbReference type="InterPro" id="IPR045380">
    <property type="entry name" value="LD_TPept_scaffold_dom"/>
</dbReference>
<dbReference type="GO" id="GO:0016740">
    <property type="term" value="F:transferase activity"/>
    <property type="evidence" value="ECO:0007669"/>
    <property type="project" value="UniProtKB-KW"/>
</dbReference>
<evidence type="ECO:0000256" key="4">
    <source>
        <dbReference type="ARBA" id="ARBA00022960"/>
    </source>
</evidence>
<feature type="active site" description="Nucleophile" evidence="7">
    <location>
        <position position="385"/>
    </location>
</feature>
<evidence type="ECO:0000313" key="10">
    <source>
        <dbReference type="Proteomes" id="UP000295293"/>
    </source>
</evidence>
<dbReference type="AlphaFoldDB" id="A0A4R6YTF7"/>
<proteinExistence type="inferred from homology"/>
<dbReference type="Pfam" id="PF20142">
    <property type="entry name" value="Scaffold"/>
    <property type="match status" value="1"/>
</dbReference>
<dbReference type="SUPFAM" id="SSF47090">
    <property type="entry name" value="PGBD-like"/>
    <property type="match status" value="1"/>
</dbReference>
<dbReference type="InterPro" id="IPR036366">
    <property type="entry name" value="PGBDSf"/>
</dbReference>
<dbReference type="InterPro" id="IPR005490">
    <property type="entry name" value="LD_TPept_cat_dom"/>
</dbReference>
<dbReference type="PANTHER" id="PTHR41533">
    <property type="entry name" value="L,D-TRANSPEPTIDASE HI_1667-RELATED"/>
    <property type="match status" value="1"/>
</dbReference>
<dbReference type="Pfam" id="PF01471">
    <property type="entry name" value="PG_binding_1"/>
    <property type="match status" value="1"/>
</dbReference>
<comment type="caution">
    <text evidence="9">The sequence shown here is derived from an EMBL/GenBank/DDBJ whole genome shotgun (WGS) entry which is preliminary data.</text>
</comment>
<keyword evidence="5 7" id="KW-0573">Peptidoglycan synthesis</keyword>
<evidence type="ECO:0000256" key="3">
    <source>
        <dbReference type="ARBA" id="ARBA00022679"/>
    </source>
</evidence>